<name>A0A4V3AV54_9BURK</name>
<dbReference type="Proteomes" id="UP000294829">
    <property type="component" value="Unassembled WGS sequence"/>
</dbReference>
<reference evidence="1 2" key="1">
    <citation type="submission" date="2019-03" db="EMBL/GenBank/DDBJ databases">
        <title>Sapientia aquatica gen. nov., sp. nov., isolated from a crater lake.</title>
        <authorList>
            <person name="Felfoldi T."/>
            <person name="Szabo A."/>
            <person name="Toth E."/>
            <person name="Schumann P."/>
            <person name="Keki Z."/>
            <person name="Marialigeti K."/>
            <person name="Mathe I."/>
        </authorList>
    </citation>
    <scope>NUCLEOTIDE SEQUENCE [LARGE SCALE GENOMIC DNA]</scope>
    <source>
        <strain evidence="1 2">SA-152</strain>
    </source>
</reference>
<evidence type="ECO:0000313" key="2">
    <source>
        <dbReference type="Proteomes" id="UP000294829"/>
    </source>
</evidence>
<dbReference type="OrthoDB" id="8814382at2"/>
<accession>A0A4V3AV54</accession>
<proteinExistence type="predicted"/>
<dbReference type="RefSeq" id="WP_133324920.1">
    <property type="nucleotide sequence ID" value="NZ_SMYL01000001.1"/>
</dbReference>
<comment type="caution">
    <text evidence="1">The sequence shown here is derived from an EMBL/GenBank/DDBJ whole genome shotgun (WGS) entry which is preliminary data.</text>
</comment>
<sequence>MQTFITSLIIIAATLYTLNRWLPFRLKQRLWQLVGKQKTIIPINVASNVGSNGGSDCGSCSSCGNCGSGNNTIKIIKK</sequence>
<dbReference type="EMBL" id="SMYL01000001">
    <property type="protein sequence ID" value="TDK68346.1"/>
    <property type="molecule type" value="Genomic_DNA"/>
</dbReference>
<protein>
    <submittedName>
        <fullName evidence="1">Uncharacterized protein</fullName>
    </submittedName>
</protein>
<dbReference type="AlphaFoldDB" id="A0A4V3AV54"/>
<gene>
    <name evidence="1" type="ORF">E2I14_02045</name>
</gene>
<keyword evidence="2" id="KW-1185">Reference proteome</keyword>
<evidence type="ECO:0000313" key="1">
    <source>
        <dbReference type="EMBL" id="TDK68346.1"/>
    </source>
</evidence>
<organism evidence="1 2">
    <name type="scientific">Sapientia aquatica</name>
    <dbReference type="NCBI Taxonomy" id="1549640"/>
    <lineage>
        <taxon>Bacteria</taxon>
        <taxon>Pseudomonadati</taxon>
        <taxon>Pseudomonadota</taxon>
        <taxon>Betaproteobacteria</taxon>
        <taxon>Burkholderiales</taxon>
        <taxon>Oxalobacteraceae</taxon>
        <taxon>Sapientia</taxon>
    </lineage>
</organism>